<keyword evidence="2" id="KW-0472">Membrane</keyword>
<accession>A0A1Y5I321</accession>
<proteinExistence type="predicted"/>
<feature type="compositionally biased region" description="Basic and acidic residues" evidence="1">
    <location>
        <begin position="135"/>
        <end position="144"/>
    </location>
</feature>
<gene>
    <name evidence="3" type="ORF">BE221DRAFT_78614</name>
</gene>
<evidence type="ECO:0000313" key="3">
    <source>
        <dbReference type="EMBL" id="OUS43928.1"/>
    </source>
</evidence>
<protein>
    <submittedName>
        <fullName evidence="3">Uncharacterized protein</fullName>
    </submittedName>
</protein>
<dbReference type="EMBL" id="KZ155826">
    <property type="protein sequence ID" value="OUS43928.1"/>
    <property type="molecule type" value="Genomic_DNA"/>
</dbReference>
<dbReference type="Proteomes" id="UP000195557">
    <property type="component" value="Unassembled WGS sequence"/>
</dbReference>
<dbReference type="AlphaFoldDB" id="A0A1Y5I321"/>
<reference evidence="3" key="1">
    <citation type="submission" date="2017-04" db="EMBL/GenBank/DDBJ databases">
        <title>Population genomics of picophytoplankton unveils novel chromosome hypervariability.</title>
        <authorList>
            <consortium name="DOE Joint Genome Institute"/>
            <person name="Blanc-Mathieu R."/>
            <person name="Krasovec M."/>
            <person name="Hebrard M."/>
            <person name="Yau S."/>
            <person name="Desgranges E."/>
            <person name="Martin J."/>
            <person name="Schackwitz W."/>
            <person name="Kuo A."/>
            <person name="Salin G."/>
            <person name="Donnadieu C."/>
            <person name="Desdevises Y."/>
            <person name="Sanchez-Ferandin S."/>
            <person name="Moreau H."/>
            <person name="Rivals E."/>
            <person name="Grigoriev I.V."/>
            <person name="Grimsley N."/>
            <person name="Eyre-Walker A."/>
            <person name="Piganeau G."/>
        </authorList>
    </citation>
    <scope>NUCLEOTIDE SEQUENCE [LARGE SCALE GENOMIC DNA]</scope>
    <source>
        <strain evidence="3">RCC 1115</strain>
    </source>
</reference>
<keyword evidence="2" id="KW-1133">Transmembrane helix</keyword>
<feature type="transmembrane region" description="Helical" evidence="2">
    <location>
        <begin position="544"/>
        <end position="561"/>
    </location>
</feature>
<name>A0A1Y5I321_OSTTA</name>
<feature type="region of interest" description="Disordered" evidence="1">
    <location>
        <begin position="115"/>
        <end position="180"/>
    </location>
</feature>
<organism evidence="3">
    <name type="scientific">Ostreococcus tauri</name>
    <name type="common">Marine green alga</name>
    <dbReference type="NCBI Taxonomy" id="70448"/>
    <lineage>
        <taxon>Eukaryota</taxon>
        <taxon>Viridiplantae</taxon>
        <taxon>Chlorophyta</taxon>
        <taxon>Mamiellophyceae</taxon>
        <taxon>Mamiellales</taxon>
        <taxon>Bathycoccaceae</taxon>
        <taxon>Ostreococcus</taxon>
    </lineage>
</organism>
<keyword evidence="2" id="KW-0812">Transmembrane</keyword>
<evidence type="ECO:0000256" key="2">
    <source>
        <dbReference type="SAM" id="Phobius"/>
    </source>
</evidence>
<evidence type="ECO:0000256" key="1">
    <source>
        <dbReference type="SAM" id="MobiDB-lite"/>
    </source>
</evidence>
<sequence>MRSYNAKRRHWRRTKLNFARRSRSRLPHVPARRHARPRALFTRTQPQRTILRRGRVPLLSLTPHVPASPARAVQRLPHRPIRRIKVFHVSRDQPRLGREITVFRSKRRAAVVARHRARARPSVGAASANARHPTRTRDPVDERSACVSMRRNLPTDAASMVVTSRDSRGGNEGGAEEEMTPEDVFEAAAREMEAEDARERVLSETVVKKATTRATTRSKPMDVVDAVRNPENIVKALVASLSAGVVATLARDAGSTAVGVGVAVVVIKALETLFRDPDAPKVSFQDAMKNDLKPLKKFTTSASVIARGVADSFDEVFSGEGGLSFGGAAEVAEPTVPAQKTTVTDTAEITKTLITEMKVETNEMVEEVNPTIASTPAKTKDEATWMNALLNVSYSEQVIEDIRVMDANSVEAANSKRLGYKFTPAEPRKMPTTEYSWASEERDYNVERYEGMDRAGALSAQVSSVQTTTTSTAVAVEAKSAKTTAGVEPGELIATMNEADGDYSSFRNRTRSALGLPQIQEEENKQEKNNTAARKFSWQKAMNIIVKLLIFAIVAALAHGVRRQFLA</sequence>